<feature type="compositionally biased region" description="Basic and acidic residues" evidence="1">
    <location>
        <begin position="123"/>
        <end position="139"/>
    </location>
</feature>
<accession>L8GH90</accession>
<proteinExistence type="predicted"/>
<dbReference type="GeneID" id="14912811"/>
<feature type="compositionally biased region" description="Basic and acidic residues" evidence="1">
    <location>
        <begin position="187"/>
        <end position="196"/>
    </location>
</feature>
<dbReference type="EMBL" id="KB008119">
    <property type="protein sequence ID" value="ELR12367.1"/>
    <property type="molecule type" value="Genomic_DNA"/>
</dbReference>
<evidence type="ECO:0000313" key="2">
    <source>
        <dbReference type="EMBL" id="ELR12367.1"/>
    </source>
</evidence>
<evidence type="ECO:0000256" key="1">
    <source>
        <dbReference type="SAM" id="MobiDB-lite"/>
    </source>
</evidence>
<feature type="compositionally biased region" description="Low complexity" evidence="1">
    <location>
        <begin position="145"/>
        <end position="160"/>
    </location>
</feature>
<gene>
    <name evidence="2" type="ORF">ACA1_374350</name>
</gene>
<sequence>MQAPRLVASWQRRGDKKWSALLRAAHHKASAALPTEASGLQGLPLELLFAVLEWLVLPTAAPGASSAPAAVAVNAVASLRLVCCRLFVAVEASGAFHDALMREVEAKLEMVVTEAELATLAKEKKRELRRQQRKAENERKRRLKQAASQAAAEAEAAANAKPGYEVPEEKRRRANRRRANRRTTKGTAHERPREQVVDEADVALRQSRRKAALEEAQDEEKEEGSSLGWQPTPARLQFVSRALRTALGMGGRRPLRQQSYYINRYVSCSVTARVVTLPSALFLLTERHWDEVVKAAFSAEAITWSSHQDEPCEHLQIRGRPAVVMEADEWSGQHSLRLGALTHLPTLHDLDAALENFHIARFPAPGSSTKSDPMVRRASVDELLGLFGRSLLMVTPFMVWHDLEFEVIAHRQDLEEVDNISSALTIVLCRPRRQNRSRAHSHDDAPALALTSERIAAANDSSCWVRARLAWCKSSTTIPSTSIHDPTTGYHILDPNHAS</sequence>
<protein>
    <submittedName>
        <fullName evidence="2">Uncharacterized protein</fullName>
    </submittedName>
</protein>
<name>L8GH90_ACACF</name>
<dbReference type="KEGG" id="acan:ACA1_374350"/>
<evidence type="ECO:0000313" key="3">
    <source>
        <dbReference type="Proteomes" id="UP000011083"/>
    </source>
</evidence>
<feature type="compositionally biased region" description="Basic residues" evidence="1">
    <location>
        <begin position="172"/>
        <end position="184"/>
    </location>
</feature>
<reference evidence="2 3" key="1">
    <citation type="journal article" date="2013" name="Genome Biol.">
        <title>Genome of Acanthamoeba castellanii highlights extensive lateral gene transfer and early evolution of tyrosine kinase signaling.</title>
        <authorList>
            <person name="Clarke M."/>
            <person name="Lohan A.J."/>
            <person name="Liu B."/>
            <person name="Lagkouvardos I."/>
            <person name="Roy S."/>
            <person name="Zafar N."/>
            <person name="Bertelli C."/>
            <person name="Schilde C."/>
            <person name="Kianianmomeni A."/>
            <person name="Burglin T.R."/>
            <person name="Frech C."/>
            <person name="Turcotte B."/>
            <person name="Kopec K.O."/>
            <person name="Synnott J.M."/>
            <person name="Choo C."/>
            <person name="Paponov I."/>
            <person name="Finkler A."/>
            <person name="Soon Heng Tan C."/>
            <person name="Hutchins A.P."/>
            <person name="Weinmeier T."/>
            <person name="Rattei T."/>
            <person name="Chu J.S."/>
            <person name="Gimenez G."/>
            <person name="Irimia M."/>
            <person name="Rigden D.J."/>
            <person name="Fitzpatrick D.A."/>
            <person name="Lorenzo-Morales J."/>
            <person name="Bateman A."/>
            <person name="Chiu C.H."/>
            <person name="Tang P."/>
            <person name="Hegemann P."/>
            <person name="Fromm H."/>
            <person name="Raoult D."/>
            <person name="Greub G."/>
            <person name="Miranda-Saavedra D."/>
            <person name="Chen N."/>
            <person name="Nash P."/>
            <person name="Ginger M.L."/>
            <person name="Horn M."/>
            <person name="Schaap P."/>
            <person name="Caler L."/>
            <person name="Loftus B."/>
        </authorList>
    </citation>
    <scope>NUCLEOTIDE SEQUENCE [LARGE SCALE GENOMIC DNA]</scope>
    <source>
        <strain evidence="2 3">Neff</strain>
    </source>
</reference>
<feature type="region of interest" description="Disordered" evidence="1">
    <location>
        <begin position="123"/>
        <end position="231"/>
    </location>
</feature>
<dbReference type="AlphaFoldDB" id="L8GH90"/>
<dbReference type="Proteomes" id="UP000011083">
    <property type="component" value="Unassembled WGS sequence"/>
</dbReference>
<dbReference type="VEuPathDB" id="AmoebaDB:ACA1_374350"/>
<organism evidence="2 3">
    <name type="scientific">Acanthamoeba castellanii (strain ATCC 30010 / Neff)</name>
    <dbReference type="NCBI Taxonomy" id="1257118"/>
    <lineage>
        <taxon>Eukaryota</taxon>
        <taxon>Amoebozoa</taxon>
        <taxon>Discosea</taxon>
        <taxon>Longamoebia</taxon>
        <taxon>Centramoebida</taxon>
        <taxon>Acanthamoebidae</taxon>
        <taxon>Acanthamoeba</taxon>
    </lineage>
</organism>
<dbReference type="RefSeq" id="XP_004334380.1">
    <property type="nucleotide sequence ID" value="XM_004334332.1"/>
</dbReference>
<keyword evidence="3" id="KW-1185">Reference proteome</keyword>